<evidence type="ECO:0000313" key="2">
    <source>
        <dbReference type="Proteomes" id="UP000605568"/>
    </source>
</evidence>
<protein>
    <submittedName>
        <fullName evidence="1">Uncharacterized protein</fullName>
    </submittedName>
</protein>
<evidence type="ECO:0000313" key="1">
    <source>
        <dbReference type="EMBL" id="GHH57753.1"/>
    </source>
</evidence>
<gene>
    <name evidence="1" type="ORF">GCM10017774_77930</name>
</gene>
<keyword evidence="2" id="KW-1185">Reference proteome</keyword>
<sequence length="150" mass="16182">MVPHHRDCRVPPGADMSDLVAASPGGTPPAAAVAALTAEDAVQLFPTFGALLLLKDAGWKFFPNDGTDALLDGAKVWPRGWRDAIRVNDVNDALGMRLRLPGDRHSADEITWEETGGLEEIVHRLLALPQPEARLAPTRALGRAPQLWTP</sequence>
<accession>A0ABQ3MQE8</accession>
<name>A0ABQ3MQE8_9PSEU</name>
<comment type="caution">
    <text evidence="1">The sequence shown here is derived from an EMBL/GenBank/DDBJ whole genome shotgun (WGS) entry which is preliminary data.</text>
</comment>
<organism evidence="1 2">
    <name type="scientific">Lentzea cavernae</name>
    <dbReference type="NCBI Taxonomy" id="2020703"/>
    <lineage>
        <taxon>Bacteria</taxon>
        <taxon>Bacillati</taxon>
        <taxon>Actinomycetota</taxon>
        <taxon>Actinomycetes</taxon>
        <taxon>Pseudonocardiales</taxon>
        <taxon>Pseudonocardiaceae</taxon>
        <taxon>Lentzea</taxon>
    </lineage>
</organism>
<reference evidence="2" key="1">
    <citation type="journal article" date="2019" name="Int. J. Syst. Evol. Microbiol.">
        <title>The Global Catalogue of Microorganisms (GCM) 10K type strain sequencing project: providing services to taxonomists for standard genome sequencing and annotation.</title>
        <authorList>
            <consortium name="The Broad Institute Genomics Platform"/>
            <consortium name="The Broad Institute Genome Sequencing Center for Infectious Disease"/>
            <person name="Wu L."/>
            <person name="Ma J."/>
        </authorList>
    </citation>
    <scope>NUCLEOTIDE SEQUENCE [LARGE SCALE GENOMIC DNA]</scope>
    <source>
        <strain evidence="2">CGMCC 4.7367</strain>
    </source>
</reference>
<proteinExistence type="predicted"/>
<dbReference type="Proteomes" id="UP000605568">
    <property type="component" value="Unassembled WGS sequence"/>
</dbReference>
<dbReference type="EMBL" id="BNAR01000018">
    <property type="protein sequence ID" value="GHH57753.1"/>
    <property type="molecule type" value="Genomic_DNA"/>
</dbReference>